<evidence type="ECO:0000313" key="3">
    <source>
        <dbReference type="Proteomes" id="UP000318571"/>
    </source>
</evidence>
<name>A0A553NVM2_TIGCA</name>
<dbReference type="EMBL" id="VCGU01000010">
    <property type="protein sequence ID" value="TRY69483.1"/>
    <property type="molecule type" value="Genomic_DNA"/>
</dbReference>
<dbReference type="Proteomes" id="UP000318571">
    <property type="component" value="Chromosome 1"/>
</dbReference>
<protein>
    <submittedName>
        <fullName evidence="2">Uncharacterized protein</fullName>
    </submittedName>
</protein>
<gene>
    <name evidence="2" type="ORF">TCAL_15117</name>
</gene>
<proteinExistence type="predicted"/>
<organism evidence="2 3">
    <name type="scientific">Tigriopus californicus</name>
    <name type="common">Marine copepod</name>
    <dbReference type="NCBI Taxonomy" id="6832"/>
    <lineage>
        <taxon>Eukaryota</taxon>
        <taxon>Metazoa</taxon>
        <taxon>Ecdysozoa</taxon>
        <taxon>Arthropoda</taxon>
        <taxon>Crustacea</taxon>
        <taxon>Multicrustacea</taxon>
        <taxon>Hexanauplia</taxon>
        <taxon>Copepoda</taxon>
        <taxon>Harpacticoida</taxon>
        <taxon>Harpacticidae</taxon>
        <taxon>Tigriopus</taxon>
    </lineage>
</organism>
<comment type="caution">
    <text evidence="2">The sequence shown here is derived from an EMBL/GenBank/DDBJ whole genome shotgun (WGS) entry which is preliminary data.</text>
</comment>
<dbReference type="AlphaFoldDB" id="A0A553NVM2"/>
<evidence type="ECO:0000256" key="1">
    <source>
        <dbReference type="SAM" id="MobiDB-lite"/>
    </source>
</evidence>
<keyword evidence="3" id="KW-1185">Reference proteome</keyword>
<sequence length="152" mass="16663">MGLGIVHNSSLLERREKYPFTSATYHQMMCLLPANAATHAGAATATKRTRADPLPVKCASPPQGEQCSEDERSSAMIPSLKERVEQSHEELLQLKMNLPTHWEEKFPGRGLPSSSLVKVTFATCVKTFQTSAVNGCVLERRAKIQSNVAAQP</sequence>
<reference evidence="2 3" key="1">
    <citation type="journal article" date="2018" name="Nat. Ecol. Evol.">
        <title>Genomic signatures of mitonuclear coevolution across populations of Tigriopus californicus.</title>
        <authorList>
            <person name="Barreto F.S."/>
            <person name="Watson E.T."/>
            <person name="Lima T.G."/>
            <person name="Willett C.S."/>
            <person name="Edmands S."/>
            <person name="Li W."/>
            <person name="Burton R.S."/>
        </authorList>
    </citation>
    <scope>NUCLEOTIDE SEQUENCE [LARGE SCALE GENOMIC DNA]</scope>
    <source>
        <strain evidence="2 3">San Diego</strain>
    </source>
</reference>
<evidence type="ECO:0000313" key="2">
    <source>
        <dbReference type="EMBL" id="TRY69483.1"/>
    </source>
</evidence>
<accession>A0A553NVM2</accession>
<feature type="region of interest" description="Disordered" evidence="1">
    <location>
        <begin position="48"/>
        <end position="74"/>
    </location>
</feature>